<dbReference type="EMBL" id="LIYD01000005">
    <property type="protein sequence ID" value="KOS07831.1"/>
    <property type="molecule type" value="Genomic_DNA"/>
</dbReference>
<accession>A0A0M8MK39</accession>
<evidence type="ECO:0000313" key="2">
    <source>
        <dbReference type="EMBL" id="KOS07831.1"/>
    </source>
</evidence>
<evidence type="ECO:0008006" key="4">
    <source>
        <dbReference type="Google" id="ProtNLM"/>
    </source>
</evidence>
<dbReference type="RefSeq" id="WP_054409548.1">
    <property type="nucleotide sequence ID" value="NZ_FOYA01000002.1"/>
</dbReference>
<dbReference type="OrthoDB" id="1350775at2"/>
<sequence length="100" mass="11168">MKKLFYLYSLLCGVAAFAQSIASKELLGTWKVDVITTPDLTVDMQSMEVTLSPETLEWAKKKNKSTDGLKKDALKNARGYTGVTYSFLPQGVYKEQKPGR</sequence>
<evidence type="ECO:0000256" key="1">
    <source>
        <dbReference type="SAM" id="SignalP"/>
    </source>
</evidence>
<dbReference type="PATRIC" id="fig|1202724.3.peg.3851"/>
<name>A0A0M8MK39_9FLAO</name>
<keyword evidence="1" id="KW-0732">Signal</keyword>
<dbReference type="AlphaFoldDB" id="A0A0M8MK39"/>
<reference evidence="2 3" key="1">
    <citation type="submission" date="2015-08" db="EMBL/GenBank/DDBJ databases">
        <title>Whole genome sequence of Flavobacterium akiainvivens IK-1T, from decaying Wikstroemia oahuensis, an endemic Hawaiian shrub.</title>
        <authorList>
            <person name="Wan X."/>
            <person name="Hou S."/>
            <person name="Saito J."/>
            <person name="Donachie S."/>
        </authorList>
    </citation>
    <scope>NUCLEOTIDE SEQUENCE [LARGE SCALE GENOMIC DNA]</scope>
    <source>
        <strain evidence="2 3">IK-1</strain>
    </source>
</reference>
<organism evidence="2 3">
    <name type="scientific">Flavobacterium akiainvivens</name>
    <dbReference type="NCBI Taxonomy" id="1202724"/>
    <lineage>
        <taxon>Bacteria</taxon>
        <taxon>Pseudomonadati</taxon>
        <taxon>Bacteroidota</taxon>
        <taxon>Flavobacteriia</taxon>
        <taxon>Flavobacteriales</taxon>
        <taxon>Flavobacteriaceae</taxon>
        <taxon>Flavobacterium</taxon>
    </lineage>
</organism>
<feature type="chain" id="PRO_5005818475" description="Lipocalin-like domain-containing protein" evidence="1">
    <location>
        <begin position="19"/>
        <end position="100"/>
    </location>
</feature>
<protein>
    <recommendedName>
        <fullName evidence="4">Lipocalin-like domain-containing protein</fullName>
    </recommendedName>
</protein>
<evidence type="ECO:0000313" key="3">
    <source>
        <dbReference type="Proteomes" id="UP000037755"/>
    </source>
</evidence>
<dbReference type="Proteomes" id="UP000037755">
    <property type="component" value="Unassembled WGS sequence"/>
</dbReference>
<comment type="caution">
    <text evidence="2">The sequence shown here is derived from an EMBL/GenBank/DDBJ whole genome shotgun (WGS) entry which is preliminary data.</text>
</comment>
<proteinExistence type="predicted"/>
<keyword evidence="3" id="KW-1185">Reference proteome</keyword>
<gene>
    <name evidence="2" type="ORF">AM493_18550</name>
</gene>
<feature type="signal peptide" evidence="1">
    <location>
        <begin position="1"/>
        <end position="18"/>
    </location>
</feature>